<dbReference type="NCBIfam" id="TIGR02858">
    <property type="entry name" value="spore_III_AA"/>
    <property type="match status" value="1"/>
</dbReference>
<dbReference type="InterPro" id="IPR045735">
    <property type="entry name" value="Spore_III_AA_AAA+_ATPase"/>
</dbReference>
<dbReference type="InterPro" id="IPR003593">
    <property type="entry name" value="AAA+_ATPase"/>
</dbReference>
<evidence type="ECO:0000256" key="1">
    <source>
        <dbReference type="ARBA" id="ARBA00022741"/>
    </source>
</evidence>
<dbReference type="EMBL" id="BORP01000007">
    <property type="protein sequence ID" value="GIO28562.1"/>
    <property type="molecule type" value="Genomic_DNA"/>
</dbReference>
<feature type="domain" description="AAA+ ATPase" evidence="3">
    <location>
        <begin position="136"/>
        <end position="283"/>
    </location>
</feature>
<reference evidence="4" key="1">
    <citation type="submission" date="2021-03" db="EMBL/GenBank/DDBJ databases">
        <title>Antimicrobial resistance genes in bacteria isolated from Japanese honey, and their potential for conferring macrolide and lincosamide resistance in the American foulbrood pathogen Paenibacillus larvae.</title>
        <authorList>
            <person name="Okamoto M."/>
            <person name="Kumagai M."/>
            <person name="Kanamori H."/>
            <person name="Takamatsu D."/>
        </authorList>
    </citation>
    <scope>NUCLEOTIDE SEQUENCE</scope>
    <source>
        <strain evidence="4">J43TS3</strain>
    </source>
</reference>
<keyword evidence="2" id="KW-0067">ATP-binding</keyword>
<keyword evidence="5" id="KW-1185">Reference proteome</keyword>
<dbReference type="PANTHER" id="PTHR20953">
    <property type="entry name" value="KINASE-RELATED"/>
    <property type="match status" value="1"/>
</dbReference>
<dbReference type="Pfam" id="PF19568">
    <property type="entry name" value="Spore_III_AA"/>
    <property type="match status" value="1"/>
</dbReference>
<dbReference type="Proteomes" id="UP000676917">
    <property type="component" value="Unassembled WGS sequence"/>
</dbReference>
<dbReference type="InterPro" id="IPR014217">
    <property type="entry name" value="Spore_III_AA"/>
</dbReference>
<evidence type="ECO:0000313" key="5">
    <source>
        <dbReference type="Proteomes" id="UP000676917"/>
    </source>
</evidence>
<dbReference type="SUPFAM" id="SSF52540">
    <property type="entry name" value="P-loop containing nucleoside triphosphate hydrolases"/>
    <property type="match status" value="1"/>
</dbReference>
<dbReference type="AlphaFoldDB" id="A0A919X9M5"/>
<dbReference type="GO" id="GO:0005524">
    <property type="term" value="F:ATP binding"/>
    <property type="evidence" value="ECO:0007669"/>
    <property type="project" value="UniProtKB-KW"/>
</dbReference>
<dbReference type="RefSeq" id="WP_212922021.1">
    <property type="nucleotide sequence ID" value="NZ_BORP01000007.1"/>
</dbReference>
<dbReference type="InterPro" id="IPR027417">
    <property type="entry name" value="P-loop_NTPase"/>
</dbReference>
<evidence type="ECO:0000259" key="3">
    <source>
        <dbReference type="SMART" id="SM00382"/>
    </source>
</evidence>
<organism evidence="4 5">
    <name type="scientific">Ornithinibacillus bavariensis</name>
    <dbReference type="NCBI Taxonomy" id="545502"/>
    <lineage>
        <taxon>Bacteria</taxon>
        <taxon>Bacillati</taxon>
        <taxon>Bacillota</taxon>
        <taxon>Bacilli</taxon>
        <taxon>Bacillales</taxon>
        <taxon>Bacillaceae</taxon>
        <taxon>Ornithinibacillus</taxon>
    </lineage>
</organism>
<proteinExistence type="predicted"/>
<evidence type="ECO:0000256" key="2">
    <source>
        <dbReference type="ARBA" id="ARBA00022840"/>
    </source>
</evidence>
<protein>
    <submittedName>
        <fullName evidence="4">Stage III sporulation protein AA</fullName>
    </submittedName>
</protein>
<sequence>MQEILRLFPTDIRDEIQQKMNKKWDMLQEIRVRLNQPIELIYDHGIEWLPLVRPNKKDYVFIINQLSEFSLYRMEDELREGFITIDGGHRVGLAGKVNTIHGSVKAIQYITFLNIRIAKEKIGVARPVIPYLFEERFLNTLFVGPPQSGKTTLIRDVIRIISSGWNHVPPKKVGVVDERSEIAACLHGVPQHDLGLRTDVLDACPKAEGMMMMIRSMSPEVLVVDEIGSDKDVYALTNAMNAGVTVICTIHGQSLQEIKNRPQVQSLFDKHVFQRIIILNGQDKPGTIEKIYNEDEKNIYQKSRCLPNEVDRSTSVYRDNDLARIRLE</sequence>
<evidence type="ECO:0000313" key="4">
    <source>
        <dbReference type="EMBL" id="GIO28562.1"/>
    </source>
</evidence>
<dbReference type="Gene3D" id="3.40.50.300">
    <property type="entry name" value="P-loop containing nucleotide triphosphate hydrolases"/>
    <property type="match status" value="1"/>
</dbReference>
<name>A0A919X9M5_9BACI</name>
<dbReference type="PANTHER" id="PTHR20953:SF3">
    <property type="entry name" value="P-LOOP CONTAINING NUCLEOSIDE TRIPHOSPHATE HYDROLASES SUPERFAMILY PROTEIN"/>
    <property type="match status" value="1"/>
</dbReference>
<dbReference type="SMART" id="SM00382">
    <property type="entry name" value="AAA"/>
    <property type="match status" value="1"/>
</dbReference>
<comment type="caution">
    <text evidence="4">The sequence shown here is derived from an EMBL/GenBank/DDBJ whole genome shotgun (WGS) entry which is preliminary data.</text>
</comment>
<accession>A0A919X9M5</accession>
<gene>
    <name evidence="4" type="primary">spoIIIAA</name>
    <name evidence="4" type="ORF">J43TS3_31730</name>
</gene>
<keyword evidence="1" id="KW-0547">Nucleotide-binding</keyword>